<evidence type="ECO:0000259" key="7">
    <source>
        <dbReference type="Pfam" id="PF00081"/>
    </source>
</evidence>
<feature type="binding site" evidence="5">
    <location>
        <position position="172"/>
    </location>
    <ligand>
        <name>Mn(2+)</name>
        <dbReference type="ChEBI" id="CHEBI:29035"/>
    </ligand>
</feature>
<name>A0A1G1ZYY0_9BACT</name>
<keyword evidence="4 6" id="KW-0560">Oxidoreductase</keyword>
<dbReference type="AlphaFoldDB" id="A0A1G1ZYY0"/>
<dbReference type="InterPro" id="IPR036314">
    <property type="entry name" value="SOD_C_sf"/>
</dbReference>
<evidence type="ECO:0000313" key="9">
    <source>
        <dbReference type="EMBL" id="OGY69709.1"/>
    </source>
</evidence>
<reference evidence="9 10" key="1">
    <citation type="journal article" date="2016" name="Nat. Commun.">
        <title>Thousands of microbial genomes shed light on interconnected biogeochemical processes in an aquifer system.</title>
        <authorList>
            <person name="Anantharaman K."/>
            <person name="Brown C.T."/>
            <person name="Hug L.A."/>
            <person name="Sharon I."/>
            <person name="Castelle C.J."/>
            <person name="Probst A.J."/>
            <person name="Thomas B.C."/>
            <person name="Singh A."/>
            <person name="Wilkins M.J."/>
            <person name="Karaoz U."/>
            <person name="Brodie E.L."/>
            <person name="Williams K.H."/>
            <person name="Hubbard S.S."/>
            <person name="Banfield J.F."/>
        </authorList>
    </citation>
    <scope>NUCLEOTIDE SEQUENCE [LARGE SCALE GENOMIC DNA]</scope>
</reference>
<protein>
    <recommendedName>
        <fullName evidence="2 6">Superoxide dismutase</fullName>
        <ecNumber evidence="2 6">1.15.1.1</ecNumber>
    </recommendedName>
</protein>
<proteinExistence type="inferred from homology"/>
<comment type="catalytic activity">
    <reaction evidence="6">
        <text>2 superoxide + 2 H(+) = H2O2 + O2</text>
        <dbReference type="Rhea" id="RHEA:20696"/>
        <dbReference type="ChEBI" id="CHEBI:15378"/>
        <dbReference type="ChEBI" id="CHEBI:15379"/>
        <dbReference type="ChEBI" id="CHEBI:16240"/>
        <dbReference type="ChEBI" id="CHEBI:18421"/>
        <dbReference type="EC" id="1.15.1.1"/>
    </reaction>
</comment>
<accession>A0A1G1ZYY0</accession>
<dbReference type="InterPro" id="IPR019833">
    <property type="entry name" value="Mn/Fe_SOD_BS"/>
</dbReference>
<comment type="similarity">
    <text evidence="1 6">Belongs to the iron/manganese superoxide dismutase family.</text>
</comment>
<dbReference type="SUPFAM" id="SSF54719">
    <property type="entry name" value="Fe,Mn superoxide dismutase (SOD), C-terminal domain"/>
    <property type="match status" value="1"/>
</dbReference>
<dbReference type="GO" id="GO:0004784">
    <property type="term" value="F:superoxide dismutase activity"/>
    <property type="evidence" value="ECO:0007669"/>
    <property type="project" value="UniProtKB-EC"/>
</dbReference>
<gene>
    <name evidence="9" type="ORF">A2586_03145</name>
</gene>
<dbReference type="FunFam" id="3.55.40.20:FF:000004">
    <property type="entry name" value="Superoxide dismutase [Fe]"/>
    <property type="match status" value="1"/>
</dbReference>
<sequence>MKHQLPPLPYEYSALEPFIDTKTMELHYSKHHATYVEKLNTALETFPALHDKPIEELLQNFNNLPESLKISVINHGGGHYNHSFFWNIMCPPSIGGGTEPIGRLATLIESQFDGFKTFQEEFNKKAVGVFGSGWVWLVVGIGGDLQLTTTQNQDSPLMQGLIPLIGLDLWEHAYYLKYQNRRQEYVSAWWNVVHWKAVEVHFEKIKEAR</sequence>
<dbReference type="InterPro" id="IPR036324">
    <property type="entry name" value="Mn/Fe_SOD_N_sf"/>
</dbReference>
<dbReference type="FunFam" id="1.10.287.990:FF:000001">
    <property type="entry name" value="Superoxide dismutase"/>
    <property type="match status" value="1"/>
</dbReference>
<dbReference type="GO" id="GO:0005737">
    <property type="term" value="C:cytoplasm"/>
    <property type="evidence" value="ECO:0007669"/>
    <property type="project" value="TreeGrafter"/>
</dbReference>
<feature type="binding site" evidence="5">
    <location>
        <position position="82"/>
    </location>
    <ligand>
        <name>Mn(2+)</name>
        <dbReference type="ChEBI" id="CHEBI:29035"/>
    </ligand>
</feature>
<evidence type="ECO:0000256" key="4">
    <source>
        <dbReference type="ARBA" id="ARBA00023002"/>
    </source>
</evidence>
<dbReference type="EC" id="1.15.1.1" evidence="2 6"/>
<dbReference type="Proteomes" id="UP000176611">
    <property type="component" value="Unassembled WGS sequence"/>
</dbReference>
<comment type="function">
    <text evidence="6">Destroys radicals which are normally produced within the cells and which are toxic to biological systems.</text>
</comment>
<keyword evidence="3 5" id="KW-0479">Metal-binding</keyword>
<dbReference type="Pfam" id="PF02777">
    <property type="entry name" value="Sod_Fe_C"/>
    <property type="match status" value="1"/>
</dbReference>
<dbReference type="SUPFAM" id="SSF46609">
    <property type="entry name" value="Fe,Mn superoxide dismutase (SOD), N-terminal domain"/>
    <property type="match status" value="1"/>
</dbReference>
<comment type="caution">
    <text evidence="9">The sequence shown here is derived from an EMBL/GenBank/DDBJ whole genome shotgun (WGS) entry which is preliminary data.</text>
</comment>
<dbReference type="InterPro" id="IPR019831">
    <property type="entry name" value="Mn/Fe_SOD_N"/>
</dbReference>
<feature type="binding site" evidence="5">
    <location>
        <position position="168"/>
    </location>
    <ligand>
        <name>Mn(2+)</name>
        <dbReference type="ChEBI" id="CHEBI:29035"/>
    </ligand>
</feature>
<evidence type="ECO:0000256" key="6">
    <source>
        <dbReference type="RuleBase" id="RU000414"/>
    </source>
</evidence>
<dbReference type="PROSITE" id="PS00088">
    <property type="entry name" value="SOD_MN"/>
    <property type="match status" value="1"/>
</dbReference>
<dbReference type="InterPro" id="IPR019832">
    <property type="entry name" value="Mn/Fe_SOD_C"/>
</dbReference>
<dbReference type="PIRSF" id="PIRSF000349">
    <property type="entry name" value="SODismutase"/>
    <property type="match status" value="1"/>
</dbReference>
<feature type="domain" description="Manganese/iron superoxide dismutase C-terminal" evidence="8">
    <location>
        <begin position="101"/>
        <end position="199"/>
    </location>
</feature>
<dbReference type="Gene3D" id="3.55.40.20">
    <property type="entry name" value="Iron/manganese superoxide dismutase, C-terminal domain"/>
    <property type="match status" value="1"/>
</dbReference>
<evidence type="ECO:0000256" key="1">
    <source>
        <dbReference type="ARBA" id="ARBA00008714"/>
    </source>
</evidence>
<dbReference type="EMBL" id="MHJO01000006">
    <property type="protein sequence ID" value="OGY69709.1"/>
    <property type="molecule type" value="Genomic_DNA"/>
</dbReference>
<evidence type="ECO:0000259" key="8">
    <source>
        <dbReference type="Pfam" id="PF02777"/>
    </source>
</evidence>
<dbReference type="PANTHER" id="PTHR43595">
    <property type="entry name" value="37S RIBOSOMAL PROTEIN S26, MITOCHONDRIAL"/>
    <property type="match status" value="1"/>
</dbReference>
<dbReference type="PRINTS" id="PR01703">
    <property type="entry name" value="MNSODISMTASE"/>
</dbReference>
<dbReference type="Pfam" id="PF00081">
    <property type="entry name" value="Sod_Fe_N"/>
    <property type="match status" value="1"/>
</dbReference>
<dbReference type="GO" id="GO:0046872">
    <property type="term" value="F:metal ion binding"/>
    <property type="evidence" value="ECO:0007669"/>
    <property type="project" value="UniProtKB-KW"/>
</dbReference>
<evidence type="ECO:0000313" key="10">
    <source>
        <dbReference type="Proteomes" id="UP000176611"/>
    </source>
</evidence>
<evidence type="ECO:0000256" key="5">
    <source>
        <dbReference type="PIRSR" id="PIRSR000349-1"/>
    </source>
</evidence>
<organism evidence="9 10">
    <name type="scientific">Candidatus Harrisonbacteria bacterium RIFOXYD1_FULL_40_9</name>
    <dbReference type="NCBI Taxonomy" id="1798412"/>
    <lineage>
        <taxon>Bacteria</taxon>
        <taxon>Candidatus Harrisoniibacteriota</taxon>
    </lineage>
</organism>
<feature type="binding site" evidence="5">
    <location>
        <position position="27"/>
    </location>
    <ligand>
        <name>Mn(2+)</name>
        <dbReference type="ChEBI" id="CHEBI:29035"/>
    </ligand>
</feature>
<evidence type="ECO:0000256" key="2">
    <source>
        <dbReference type="ARBA" id="ARBA00012682"/>
    </source>
</evidence>
<dbReference type="PANTHER" id="PTHR43595:SF2">
    <property type="entry name" value="SMALL RIBOSOMAL SUBUNIT PROTEIN MS42"/>
    <property type="match status" value="1"/>
</dbReference>
<evidence type="ECO:0000256" key="3">
    <source>
        <dbReference type="ARBA" id="ARBA00022723"/>
    </source>
</evidence>
<dbReference type="Gene3D" id="1.10.287.990">
    <property type="entry name" value="Fe,Mn superoxide dismutase (SOD) domain"/>
    <property type="match status" value="1"/>
</dbReference>
<feature type="domain" description="Manganese/iron superoxide dismutase N-terminal" evidence="7">
    <location>
        <begin position="2"/>
        <end position="90"/>
    </location>
</feature>
<dbReference type="InterPro" id="IPR001189">
    <property type="entry name" value="Mn/Fe_SOD"/>
</dbReference>